<proteinExistence type="predicted"/>
<organism evidence="2 3">
    <name type="scientific">Chryseobacterium nematophagum</name>
    <dbReference type="NCBI Taxonomy" id="2305228"/>
    <lineage>
        <taxon>Bacteria</taxon>
        <taxon>Pseudomonadati</taxon>
        <taxon>Bacteroidota</taxon>
        <taxon>Flavobacteriia</taxon>
        <taxon>Flavobacteriales</taxon>
        <taxon>Weeksellaceae</taxon>
        <taxon>Chryseobacterium group</taxon>
        <taxon>Chryseobacterium</taxon>
    </lineage>
</organism>
<protein>
    <submittedName>
        <fullName evidence="2">Uncharacterized protein</fullName>
    </submittedName>
</protein>
<name>A0A3M7LEX0_9FLAO</name>
<evidence type="ECO:0000313" key="3">
    <source>
        <dbReference type="Proteomes" id="UP000267524"/>
    </source>
</evidence>
<dbReference type="AlphaFoldDB" id="A0A3M7LEX0"/>
<accession>A0A3M7LEX0</accession>
<feature type="transmembrane region" description="Helical" evidence="1">
    <location>
        <begin position="89"/>
        <end position="110"/>
    </location>
</feature>
<dbReference type="Proteomes" id="UP000267524">
    <property type="component" value="Unassembled WGS sequence"/>
</dbReference>
<keyword evidence="3" id="KW-1185">Reference proteome</keyword>
<keyword evidence="1" id="KW-1133">Transmembrane helix</keyword>
<sequence length="243" mass="28305">MEDFNYIFIEREDLLAIVDRYEYGFYASTELDKEEVISNLTENLPGVKYFHKDLTGISDEIKNEAIAIYNKLVKEDEERSRIAERKHNIVTTFGFIIIALIIIYLIGFIVSRESIYVKSTYKKVMEISSLKSVSALNGSFSFGRGFVNEEDYYFFLVRDQEGFVKCKAPSSTTLLIEKDTVPSFTKYYLIQKTIKSEGFFIWKLKETIETDTIDYIHTYRNKYNAVLTIPKGSIEETQNYNSL</sequence>
<keyword evidence="1" id="KW-0812">Transmembrane</keyword>
<evidence type="ECO:0000256" key="1">
    <source>
        <dbReference type="SAM" id="Phobius"/>
    </source>
</evidence>
<gene>
    <name evidence="2" type="ORF">D1632_00255</name>
</gene>
<comment type="caution">
    <text evidence="2">The sequence shown here is derived from an EMBL/GenBank/DDBJ whole genome shotgun (WGS) entry which is preliminary data.</text>
</comment>
<evidence type="ECO:0000313" key="2">
    <source>
        <dbReference type="EMBL" id="RMZ61278.1"/>
    </source>
</evidence>
<keyword evidence="1" id="KW-0472">Membrane</keyword>
<dbReference type="RefSeq" id="WP_122545272.1">
    <property type="nucleotide sequence ID" value="NZ_QWIV01000003.1"/>
</dbReference>
<dbReference type="EMBL" id="QWIV01000003">
    <property type="protein sequence ID" value="RMZ61278.1"/>
    <property type="molecule type" value="Genomic_DNA"/>
</dbReference>
<reference evidence="2 3" key="1">
    <citation type="submission" date="2018-08" db="EMBL/GenBank/DDBJ databases">
        <title>Chryseobacterium nematophagum: a novel matrix digesting pathogen of nematodes.</title>
        <authorList>
            <person name="Page A."/>
            <person name="Roberts M."/>
            <person name="Felix M.-A."/>
            <person name="Weir W."/>
        </authorList>
    </citation>
    <scope>NUCLEOTIDE SEQUENCE [LARGE SCALE GENOMIC DNA]</scope>
    <source>
        <strain evidence="2 3">JUb275</strain>
    </source>
</reference>